<dbReference type="Gene3D" id="3.20.20.70">
    <property type="entry name" value="Aldolase class I"/>
    <property type="match status" value="1"/>
</dbReference>
<protein>
    <submittedName>
        <fullName evidence="2">N-acetylneuraminate synthase</fullName>
    </submittedName>
</protein>
<reference evidence="3" key="1">
    <citation type="journal article" date="2019" name="PLoS Negl. Trop. Dis.">
        <title>Revisiting the worldwide diversity of Leptospira species in the environment.</title>
        <authorList>
            <person name="Vincent A.T."/>
            <person name="Schiettekatte O."/>
            <person name="Bourhy P."/>
            <person name="Veyrier F.J."/>
            <person name="Picardeau M."/>
        </authorList>
    </citation>
    <scope>NUCLEOTIDE SEQUENCE [LARGE SCALE GENOMIC DNA]</scope>
    <source>
        <strain evidence="3">201601955</strain>
    </source>
</reference>
<dbReference type="InterPro" id="IPR036732">
    <property type="entry name" value="AFP_Neu5c_C_sf"/>
</dbReference>
<proteinExistence type="predicted"/>
<name>A0ABY2NSY0_9LEPT</name>
<evidence type="ECO:0000259" key="1">
    <source>
        <dbReference type="PROSITE" id="PS50844"/>
    </source>
</evidence>
<dbReference type="InterPro" id="IPR051690">
    <property type="entry name" value="PseI-like"/>
</dbReference>
<evidence type="ECO:0000313" key="3">
    <source>
        <dbReference type="Proteomes" id="UP000298112"/>
    </source>
</evidence>
<accession>A0ABY2NSY0</accession>
<dbReference type="SUPFAM" id="SSF51569">
    <property type="entry name" value="Aldolase"/>
    <property type="match status" value="1"/>
</dbReference>
<evidence type="ECO:0000313" key="2">
    <source>
        <dbReference type="EMBL" id="TGM60694.1"/>
    </source>
</evidence>
<dbReference type="InterPro" id="IPR057736">
    <property type="entry name" value="SAF_PseI/NeuA/NeuB"/>
</dbReference>
<dbReference type="Proteomes" id="UP000298112">
    <property type="component" value="Unassembled WGS sequence"/>
</dbReference>
<dbReference type="CDD" id="cd11615">
    <property type="entry name" value="SAF_NeuB_like"/>
    <property type="match status" value="1"/>
</dbReference>
<gene>
    <name evidence="2" type="ORF">EHQ95_02110</name>
</gene>
<dbReference type="Gene3D" id="3.90.1210.10">
    <property type="entry name" value="Antifreeze-like/N-acetylneuraminic acid synthase C-terminal domain"/>
    <property type="match status" value="1"/>
</dbReference>
<dbReference type="InterPro" id="IPR013132">
    <property type="entry name" value="PseI/NeuA/B-like_N"/>
</dbReference>
<dbReference type="RefSeq" id="WP_135656817.1">
    <property type="nucleotide sequence ID" value="NZ_RQHF01000008.1"/>
</dbReference>
<dbReference type="PANTHER" id="PTHR42966">
    <property type="entry name" value="N-ACETYLNEURAMINATE SYNTHASE"/>
    <property type="match status" value="1"/>
</dbReference>
<dbReference type="PANTHER" id="PTHR42966:SF2">
    <property type="entry name" value="PSEUDAMINIC ACID SYNTHASE"/>
    <property type="match status" value="1"/>
</dbReference>
<dbReference type="PROSITE" id="PS50844">
    <property type="entry name" value="AFP_LIKE"/>
    <property type="match status" value="1"/>
</dbReference>
<dbReference type="Pfam" id="PF03102">
    <property type="entry name" value="NeuB"/>
    <property type="match status" value="1"/>
</dbReference>
<sequence>MKQPNSNLLIDGKKVGRDFPTYFIADVAANHDGDLERAKDLIYLAAEAGADAAKFQHFQAETIVSDYGFKNMGGQQSHQSKWKKSVFEVYKDASVSLDWTETLKETCKKAKITFFTTPYSLEVIDHLNQYVPAYKIGSGDITWLEMIEKIAKQNKPYILAAGASTMDEVYRAVNAGLNINPNLCLMQCNTNYTASLENFKYIQLNVLKTFRDMFPDLLLGLSDHTPGHATVLGAVTLGARMIEKHFTNDTRRVGPDHAFSMDPSSWKDMVDRTRELELALGDGIKKVEDNEVETVIIQRRSLRATLDLSSGHIIKRGDFVPLRPCPTDAILPFEIEKIVGKKLLSAVTKGDYLKMGNLG</sequence>
<feature type="domain" description="AFP-like" evidence="1">
    <location>
        <begin position="301"/>
        <end position="359"/>
    </location>
</feature>
<dbReference type="InterPro" id="IPR013785">
    <property type="entry name" value="Aldolase_TIM"/>
</dbReference>
<comment type="caution">
    <text evidence="2">The sequence shown here is derived from an EMBL/GenBank/DDBJ whole genome shotgun (WGS) entry which is preliminary data.</text>
</comment>
<dbReference type="InterPro" id="IPR006190">
    <property type="entry name" value="SAF_AFP_Neu5Ac"/>
</dbReference>
<dbReference type="InterPro" id="IPR013974">
    <property type="entry name" value="SAF"/>
</dbReference>
<dbReference type="EMBL" id="RQHF01000008">
    <property type="protein sequence ID" value="TGM60694.1"/>
    <property type="molecule type" value="Genomic_DNA"/>
</dbReference>
<dbReference type="SMART" id="SM00858">
    <property type="entry name" value="SAF"/>
    <property type="match status" value="1"/>
</dbReference>
<keyword evidence="3" id="KW-1185">Reference proteome</keyword>
<organism evidence="2 3">
    <name type="scientific">Leptospira vanthielii</name>
    <dbReference type="NCBI Taxonomy" id="293085"/>
    <lineage>
        <taxon>Bacteria</taxon>
        <taxon>Pseudomonadati</taxon>
        <taxon>Spirochaetota</taxon>
        <taxon>Spirochaetia</taxon>
        <taxon>Leptospirales</taxon>
        <taxon>Leptospiraceae</taxon>
        <taxon>Leptospira</taxon>
    </lineage>
</organism>
<dbReference type="SUPFAM" id="SSF51269">
    <property type="entry name" value="AFP III-like domain"/>
    <property type="match status" value="1"/>
</dbReference>